<dbReference type="PANTHER" id="PTHR38471">
    <property type="entry name" value="FOUR HELIX BUNDLE PROTEIN"/>
    <property type="match status" value="1"/>
</dbReference>
<dbReference type="SUPFAM" id="SSF158446">
    <property type="entry name" value="IVS-encoded protein-like"/>
    <property type="match status" value="1"/>
</dbReference>
<dbReference type="PANTHER" id="PTHR38471:SF2">
    <property type="entry name" value="FOUR HELIX BUNDLE PROTEIN"/>
    <property type="match status" value="1"/>
</dbReference>
<reference evidence="1 2" key="1">
    <citation type="journal article" date="2016" name="Nat. Commun.">
        <title>Thousands of microbial genomes shed light on interconnected biogeochemical processes in an aquifer system.</title>
        <authorList>
            <person name="Anantharaman K."/>
            <person name="Brown C.T."/>
            <person name="Hug L.A."/>
            <person name="Sharon I."/>
            <person name="Castelle C.J."/>
            <person name="Probst A.J."/>
            <person name="Thomas B.C."/>
            <person name="Singh A."/>
            <person name="Wilkins M.J."/>
            <person name="Karaoz U."/>
            <person name="Brodie E.L."/>
            <person name="Williams K.H."/>
            <person name="Hubbard S.S."/>
            <person name="Banfield J.F."/>
        </authorList>
    </citation>
    <scope>NUCLEOTIDE SEQUENCE [LARGE SCALE GENOMIC DNA]</scope>
</reference>
<dbReference type="Proteomes" id="UP000176405">
    <property type="component" value="Unassembled WGS sequence"/>
</dbReference>
<proteinExistence type="predicted"/>
<dbReference type="InterPro" id="IPR036583">
    <property type="entry name" value="23S_rRNA_IVS_sf"/>
</dbReference>
<dbReference type="NCBIfam" id="TIGR02436">
    <property type="entry name" value="four helix bundle protein"/>
    <property type="match status" value="1"/>
</dbReference>
<name>A0A1F5K151_9BACT</name>
<dbReference type="Gene3D" id="1.20.1440.60">
    <property type="entry name" value="23S rRNA-intervening sequence"/>
    <property type="match status" value="1"/>
</dbReference>
<protein>
    <recommendedName>
        <fullName evidence="3">Four helix bundle protein</fullName>
    </recommendedName>
</protein>
<dbReference type="EMBL" id="MFDH01000033">
    <property type="protein sequence ID" value="OGE34626.1"/>
    <property type="molecule type" value="Genomic_DNA"/>
</dbReference>
<dbReference type="Pfam" id="PF05635">
    <property type="entry name" value="23S_rRNA_IVP"/>
    <property type="match status" value="1"/>
</dbReference>
<dbReference type="InterPro" id="IPR012657">
    <property type="entry name" value="23S_rRNA-intervening_sequence"/>
</dbReference>
<evidence type="ECO:0008006" key="3">
    <source>
        <dbReference type="Google" id="ProtNLM"/>
    </source>
</evidence>
<sequence length="96" mass="10884">MKLLDDINLFLDKLPKKDYDLFHQLLRAARSIPALLAEGFAKKSSQRDFRNFVIMAMGSSDEVITHLRIAKASQSLIEEYKSVSKQLNSLAQKLSS</sequence>
<evidence type="ECO:0000313" key="2">
    <source>
        <dbReference type="Proteomes" id="UP000176405"/>
    </source>
</evidence>
<gene>
    <name evidence="1" type="ORF">A3E45_00140</name>
</gene>
<evidence type="ECO:0000313" key="1">
    <source>
        <dbReference type="EMBL" id="OGE34626.1"/>
    </source>
</evidence>
<dbReference type="AlphaFoldDB" id="A0A1F5K151"/>
<organism evidence="1 2">
    <name type="scientific">Candidatus Daviesbacteria bacterium RIFCSPHIGHO2_12_FULL_43_11</name>
    <dbReference type="NCBI Taxonomy" id="1797780"/>
    <lineage>
        <taxon>Bacteria</taxon>
        <taxon>Candidatus Daviesiibacteriota</taxon>
    </lineage>
</organism>
<accession>A0A1F5K151</accession>
<comment type="caution">
    <text evidence="1">The sequence shown here is derived from an EMBL/GenBank/DDBJ whole genome shotgun (WGS) entry which is preliminary data.</text>
</comment>